<gene>
    <name evidence="2" type="ORF">FB470_001950</name>
</gene>
<organism evidence="2 3">
    <name type="scientific">Amycolatopsis thermophila</name>
    <dbReference type="NCBI Taxonomy" id="206084"/>
    <lineage>
        <taxon>Bacteria</taxon>
        <taxon>Bacillati</taxon>
        <taxon>Actinomycetota</taxon>
        <taxon>Actinomycetes</taxon>
        <taxon>Pseudonocardiales</taxon>
        <taxon>Pseudonocardiaceae</taxon>
        <taxon>Amycolatopsis</taxon>
    </lineage>
</organism>
<evidence type="ECO:0000256" key="1">
    <source>
        <dbReference type="ARBA" id="ARBA00010646"/>
    </source>
</evidence>
<accession>A0ABU0ERN3</accession>
<dbReference type="CDD" id="cd00599">
    <property type="entry name" value="GH25_muramidase"/>
    <property type="match status" value="1"/>
</dbReference>
<name>A0ABU0ERN3_9PSEU</name>
<proteinExistence type="inferred from homology"/>
<dbReference type="PANTHER" id="PTHR34135:SF2">
    <property type="entry name" value="LYSOZYME"/>
    <property type="match status" value="1"/>
</dbReference>
<dbReference type="EMBL" id="JAUSUT010000001">
    <property type="protein sequence ID" value="MDQ0377956.1"/>
    <property type="molecule type" value="Genomic_DNA"/>
</dbReference>
<dbReference type="Gene3D" id="3.20.20.80">
    <property type="entry name" value="Glycosidases"/>
    <property type="match status" value="1"/>
</dbReference>
<comment type="similarity">
    <text evidence="1">Belongs to the glycosyl hydrolase 25 family.</text>
</comment>
<dbReference type="SUPFAM" id="SSF51445">
    <property type="entry name" value="(Trans)glycosidases"/>
    <property type="match status" value="1"/>
</dbReference>
<dbReference type="RefSeq" id="WP_306990570.1">
    <property type="nucleotide sequence ID" value="NZ_JAUSUT010000001.1"/>
</dbReference>
<sequence>MAVITFGLDQSHHQDRRVNLSQARRDGVEFCIHKAGQGGFMVDDDFAYNLAIAENVGMLNAAYWFIDSRSTAQQHIDLIVKTVPKRVPIIPDVESIKDNQGRIVSAPSLELTWAVINGLRRLGYVVPIIYLPKWYWQTWGSPSLVGLPPLWSSRYPDMQVGTLAEEWADVPAHYWDGYGGLGVAILQFTSSGRVAGYQPLDLNAFRGSRDDLARLLGLGGGASVVPSATPVEDDVQKDLPAGERMFVRLFMAGKPHFFWWEINDSKPDGTPHQGEILDVAYIKRTPLNSDKPDYGRVGDHGYPDLRGTFHKDRPGPIQIADDVAFMRLIVSCTGESTMGVG</sequence>
<dbReference type="PANTHER" id="PTHR34135">
    <property type="entry name" value="LYSOZYME"/>
    <property type="match status" value="1"/>
</dbReference>
<evidence type="ECO:0000313" key="2">
    <source>
        <dbReference type="EMBL" id="MDQ0377956.1"/>
    </source>
</evidence>
<reference evidence="2 3" key="1">
    <citation type="submission" date="2023-07" db="EMBL/GenBank/DDBJ databases">
        <title>Sequencing the genomes of 1000 actinobacteria strains.</title>
        <authorList>
            <person name="Klenk H.-P."/>
        </authorList>
    </citation>
    <scope>NUCLEOTIDE SEQUENCE [LARGE SCALE GENOMIC DNA]</scope>
    <source>
        <strain evidence="2 3">DSM 45805</strain>
    </source>
</reference>
<dbReference type="InterPro" id="IPR017853">
    <property type="entry name" value="GH"/>
</dbReference>
<dbReference type="PROSITE" id="PS51904">
    <property type="entry name" value="GLYCOSYL_HYDROL_F25_2"/>
    <property type="match status" value="1"/>
</dbReference>
<comment type="caution">
    <text evidence="2">The sequence shown here is derived from an EMBL/GenBank/DDBJ whole genome shotgun (WGS) entry which is preliminary data.</text>
</comment>
<dbReference type="Pfam" id="PF01183">
    <property type="entry name" value="Glyco_hydro_25"/>
    <property type="match status" value="1"/>
</dbReference>
<protein>
    <submittedName>
        <fullName evidence="2">GH25 family lysozyme M1 (1,4-beta-N-acetylmuramidase)</fullName>
    </submittedName>
</protein>
<keyword evidence="3" id="KW-1185">Reference proteome</keyword>
<dbReference type="InterPro" id="IPR002053">
    <property type="entry name" value="Glyco_hydro_25"/>
</dbReference>
<evidence type="ECO:0000313" key="3">
    <source>
        <dbReference type="Proteomes" id="UP001229651"/>
    </source>
</evidence>
<dbReference type="Proteomes" id="UP001229651">
    <property type="component" value="Unassembled WGS sequence"/>
</dbReference>